<dbReference type="SUPFAM" id="SSF101821">
    <property type="entry name" value="Aminopeptidase/glucanase lid domain"/>
    <property type="match status" value="1"/>
</dbReference>
<reference evidence="3" key="1">
    <citation type="submission" date="2018-05" db="EMBL/GenBank/DDBJ databases">
        <authorList>
            <person name="Lanie J.A."/>
            <person name="Ng W.-L."/>
            <person name="Kazmierczak K.M."/>
            <person name="Andrzejewski T.M."/>
            <person name="Davidsen T.M."/>
            <person name="Wayne K.J."/>
            <person name="Tettelin H."/>
            <person name="Glass J.I."/>
            <person name="Rusch D."/>
            <person name="Podicherti R."/>
            <person name="Tsui H.-C.T."/>
            <person name="Winkler M.E."/>
        </authorList>
    </citation>
    <scope>NUCLEOTIDE SEQUENCE</scope>
</reference>
<dbReference type="GO" id="GO:0046872">
    <property type="term" value="F:metal ion binding"/>
    <property type="evidence" value="ECO:0007669"/>
    <property type="project" value="UniProtKB-KW"/>
</dbReference>
<proteinExistence type="predicted"/>
<dbReference type="PANTHER" id="PTHR32481:SF20">
    <property type="entry name" value="AMINOPEPTIDASE YSDC"/>
    <property type="match status" value="1"/>
</dbReference>
<dbReference type="EMBL" id="UINC01081430">
    <property type="protein sequence ID" value="SVC25271.1"/>
    <property type="molecule type" value="Genomic_DNA"/>
</dbReference>
<keyword evidence="2" id="KW-0378">Hydrolase</keyword>
<dbReference type="AlphaFoldDB" id="A0A382KRJ8"/>
<keyword evidence="1" id="KW-0479">Metal-binding</keyword>
<protein>
    <submittedName>
        <fullName evidence="3">Uncharacterized protein</fullName>
    </submittedName>
</protein>
<dbReference type="Pfam" id="PF05343">
    <property type="entry name" value="Peptidase_M42"/>
    <property type="match status" value="1"/>
</dbReference>
<sequence>MRTESLTFLEELVNTPSPTSYETRGQRVWLDYVKKFADETTHDDYGNCVAILNKGGGPRIMLAGHADEIALSVNYIDENGYIWVKRMGGVDAIVSKAQRVTVHNTKG</sequence>
<organism evidence="3">
    <name type="scientific">marine metagenome</name>
    <dbReference type="NCBI Taxonomy" id="408172"/>
    <lineage>
        <taxon>unclassified sequences</taxon>
        <taxon>metagenomes</taxon>
        <taxon>ecological metagenomes</taxon>
    </lineage>
</organism>
<evidence type="ECO:0000256" key="1">
    <source>
        <dbReference type="ARBA" id="ARBA00022723"/>
    </source>
</evidence>
<dbReference type="InterPro" id="IPR051464">
    <property type="entry name" value="Peptidase_M42_aminopept"/>
</dbReference>
<dbReference type="PANTHER" id="PTHR32481">
    <property type="entry name" value="AMINOPEPTIDASE"/>
    <property type="match status" value="1"/>
</dbReference>
<name>A0A382KRJ8_9ZZZZ</name>
<dbReference type="GO" id="GO:0016787">
    <property type="term" value="F:hydrolase activity"/>
    <property type="evidence" value="ECO:0007669"/>
    <property type="project" value="UniProtKB-KW"/>
</dbReference>
<gene>
    <name evidence="3" type="ORF">METZ01_LOCUS278125</name>
</gene>
<dbReference type="SUPFAM" id="SSF53187">
    <property type="entry name" value="Zn-dependent exopeptidases"/>
    <property type="match status" value="1"/>
</dbReference>
<dbReference type="Gene3D" id="3.40.630.10">
    <property type="entry name" value="Zn peptidases"/>
    <property type="match status" value="1"/>
</dbReference>
<accession>A0A382KRJ8</accession>
<dbReference type="InterPro" id="IPR008007">
    <property type="entry name" value="Peptidase_M42"/>
</dbReference>
<feature type="non-terminal residue" evidence="3">
    <location>
        <position position="107"/>
    </location>
</feature>
<evidence type="ECO:0000256" key="2">
    <source>
        <dbReference type="ARBA" id="ARBA00022801"/>
    </source>
</evidence>
<evidence type="ECO:0000313" key="3">
    <source>
        <dbReference type="EMBL" id="SVC25271.1"/>
    </source>
</evidence>